<evidence type="ECO:0000313" key="10">
    <source>
        <dbReference type="Proteomes" id="UP001156666"/>
    </source>
</evidence>
<evidence type="ECO:0000256" key="4">
    <source>
        <dbReference type="ARBA" id="ARBA00022475"/>
    </source>
</evidence>
<sequence length="366" mass="41058">MKTENRRIAIIVFSLLVLGTVVYFLSDIVGYVIIAWVLSMVGQPIMNLFLKIKIGKKIRMGRIPAAILTLISFIIGIGLLVMIFVPLIIEQANNLRNVQYDQIYETLSVPISTINQKLIDLGIVTSDQLSSENFIRALSDWFKPDFISNFIGNIFSIAGNILIGIFSVLFIAFFFLREKNLFTNFIKAMVPDEYEADTEVVIEDISRMLRKYFGGIILQILCITAFVSILLWIFGIQNALLIAFFAAIINVIPYVGPFIGALFGLFITVSSNLNVDFYEVLSPLMIKVVIVFAVMQLVDNFILQPFIYSNSVKAHPLEIFIIILVAAKVGGILGMILAIPTYTVIRVIAKEFLNQFKIVQKLTGSM</sequence>
<protein>
    <submittedName>
        <fullName evidence="9">AI-2E family transporter</fullName>
    </submittedName>
</protein>
<keyword evidence="7 8" id="KW-0472">Membrane</keyword>
<organism evidence="9 10">
    <name type="scientific">Portibacter lacus</name>
    <dbReference type="NCBI Taxonomy" id="1099794"/>
    <lineage>
        <taxon>Bacteria</taxon>
        <taxon>Pseudomonadati</taxon>
        <taxon>Bacteroidota</taxon>
        <taxon>Saprospiria</taxon>
        <taxon>Saprospirales</taxon>
        <taxon>Haliscomenobacteraceae</taxon>
        <taxon>Portibacter</taxon>
    </lineage>
</organism>
<evidence type="ECO:0000313" key="9">
    <source>
        <dbReference type="EMBL" id="GLR17811.1"/>
    </source>
</evidence>
<feature type="transmembrane region" description="Helical" evidence="8">
    <location>
        <begin position="31"/>
        <end position="50"/>
    </location>
</feature>
<proteinExistence type="inferred from homology"/>
<feature type="transmembrane region" description="Helical" evidence="8">
    <location>
        <begin position="62"/>
        <end position="89"/>
    </location>
</feature>
<evidence type="ECO:0000256" key="2">
    <source>
        <dbReference type="ARBA" id="ARBA00009773"/>
    </source>
</evidence>
<comment type="subcellular location">
    <subcellularLocation>
        <location evidence="1">Cell membrane</location>
        <topology evidence="1">Multi-pass membrane protein</topology>
    </subcellularLocation>
</comment>
<dbReference type="GO" id="GO:0005886">
    <property type="term" value="C:plasma membrane"/>
    <property type="evidence" value="ECO:0007669"/>
    <property type="project" value="UniProtKB-SubCell"/>
</dbReference>
<evidence type="ECO:0000256" key="7">
    <source>
        <dbReference type="ARBA" id="ARBA00023136"/>
    </source>
</evidence>
<dbReference type="PANTHER" id="PTHR21716">
    <property type="entry name" value="TRANSMEMBRANE PROTEIN"/>
    <property type="match status" value="1"/>
</dbReference>
<feature type="transmembrane region" description="Helical" evidence="8">
    <location>
        <begin position="319"/>
        <end position="345"/>
    </location>
</feature>
<name>A0AA37SS51_9BACT</name>
<feature type="transmembrane region" description="Helical" evidence="8">
    <location>
        <begin position="240"/>
        <end position="267"/>
    </location>
</feature>
<evidence type="ECO:0000256" key="8">
    <source>
        <dbReference type="SAM" id="Phobius"/>
    </source>
</evidence>
<comment type="similarity">
    <text evidence="2">Belongs to the autoinducer-2 exporter (AI-2E) (TC 2.A.86) family.</text>
</comment>
<evidence type="ECO:0000256" key="1">
    <source>
        <dbReference type="ARBA" id="ARBA00004651"/>
    </source>
</evidence>
<feature type="transmembrane region" description="Helical" evidence="8">
    <location>
        <begin position="288"/>
        <end position="307"/>
    </location>
</feature>
<keyword evidence="4" id="KW-1003">Cell membrane</keyword>
<dbReference type="Proteomes" id="UP001156666">
    <property type="component" value="Unassembled WGS sequence"/>
</dbReference>
<reference evidence="9" key="1">
    <citation type="journal article" date="2014" name="Int. J. Syst. Evol. Microbiol.">
        <title>Complete genome sequence of Corynebacterium casei LMG S-19264T (=DSM 44701T), isolated from a smear-ripened cheese.</title>
        <authorList>
            <consortium name="US DOE Joint Genome Institute (JGI-PGF)"/>
            <person name="Walter F."/>
            <person name="Albersmeier A."/>
            <person name="Kalinowski J."/>
            <person name="Ruckert C."/>
        </authorList>
    </citation>
    <scope>NUCLEOTIDE SEQUENCE</scope>
    <source>
        <strain evidence="9">NBRC 108769</strain>
    </source>
</reference>
<comment type="caution">
    <text evidence="9">The sequence shown here is derived from an EMBL/GenBank/DDBJ whole genome shotgun (WGS) entry which is preliminary data.</text>
</comment>
<gene>
    <name evidence="9" type="ORF">GCM10007940_24260</name>
</gene>
<accession>A0AA37SS51</accession>
<evidence type="ECO:0000256" key="5">
    <source>
        <dbReference type="ARBA" id="ARBA00022692"/>
    </source>
</evidence>
<feature type="transmembrane region" description="Helical" evidence="8">
    <location>
        <begin position="150"/>
        <end position="176"/>
    </location>
</feature>
<dbReference type="EMBL" id="BSOH01000014">
    <property type="protein sequence ID" value="GLR17811.1"/>
    <property type="molecule type" value="Genomic_DNA"/>
</dbReference>
<feature type="transmembrane region" description="Helical" evidence="8">
    <location>
        <begin position="7"/>
        <end position="25"/>
    </location>
</feature>
<evidence type="ECO:0000256" key="3">
    <source>
        <dbReference type="ARBA" id="ARBA00022448"/>
    </source>
</evidence>
<keyword evidence="5 8" id="KW-0812">Transmembrane</keyword>
<keyword evidence="3" id="KW-0813">Transport</keyword>
<dbReference type="Pfam" id="PF01594">
    <property type="entry name" value="AI-2E_transport"/>
    <property type="match status" value="1"/>
</dbReference>
<reference evidence="9" key="2">
    <citation type="submission" date="2023-01" db="EMBL/GenBank/DDBJ databases">
        <title>Draft genome sequence of Portibacter lacus strain NBRC 108769.</title>
        <authorList>
            <person name="Sun Q."/>
            <person name="Mori K."/>
        </authorList>
    </citation>
    <scope>NUCLEOTIDE SEQUENCE</scope>
    <source>
        <strain evidence="9">NBRC 108769</strain>
    </source>
</reference>
<dbReference type="RefSeq" id="WP_235291493.1">
    <property type="nucleotide sequence ID" value="NZ_BSOH01000014.1"/>
</dbReference>
<dbReference type="PANTHER" id="PTHR21716:SF53">
    <property type="entry name" value="PERMEASE PERM-RELATED"/>
    <property type="match status" value="1"/>
</dbReference>
<feature type="transmembrane region" description="Helical" evidence="8">
    <location>
        <begin position="212"/>
        <end position="234"/>
    </location>
</feature>
<keyword evidence="10" id="KW-1185">Reference proteome</keyword>
<dbReference type="InterPro" id="IPR002549">
    <property type="entry name" value="AI-2E-like"/>
</dbReference>
<evidence type="ECO:0000256" key="6">
    <source>
        <dbReference type="ARBA" id="ARBA00022989"/>
    </source>
</evidence>
<dbReference type="AlphaFoldDB" id="A0AA37SS51"/>
<keyword evidence="6 8" id="KW-1133">Transmembrane helix</keyword>